<reference evidence="1" key="1">
    <citation type="submission" date="2021-08" db="EMBL/GenBank/DDBJ databases">
        <title>The first chromosome-level gecko genome reveals the dynamic sex chromosomes of Neotropical dwarf geckos (Sphaerodactylidae: Sphaerodactylus).</title>
        <authorList>
            <person name="Pinto B.J."/>
            <person name="Keating S.E."/>
            <person name="Gamble T."/>
        </authorList>
    </citation>
    <scope>NUCLEOTIDE SEQUENCE</scope>
    <source>
        <strain evidence="1">TG3544</strain>
    </source>
</reference>
<dbReference type="EMBL" id="CM037623">
    <property type="protein sequence ID" value="KAH7987941.1"/>
    <property type="molecule type" value="Genomic_DNA"/>
</dbReference>
<evidence type="ECO:0000313" key="1">
    <source>
        <dbReference type="EMBL" id="KAH7987941.1"/>
    </source>
</evidence>
<organism evidence="1 2">
    <name type="scientific">Sphaerodactylus townsendi</name>
    <dbReference type="NCBI Taxonomy" id="933632"/>
    <lineage>
        <taxon>Eukaryota</taxon>
        <taxon>Metazoa</taxon>
        <taxon>Chordata</taxon>
        <taxon>Craniata</taxon>
        <taxon>Vertebrata</taxon>
        <taxon>Euteleostomi</taxon>
        <taxon>Lepidosauria</taxon>
        <taxon>Squamata</taxon>
        <taxon>Bifurcata</taxon>
        <taxon>Gekkota</taxon>
        <taxon>Sphaerodactylidae</taxon>
        <taxon>Sphaerodactylus</taxon>
    </lineage>
</organism>
<keyword evidence="2" id="KW-1185">Reference proteome</keyword>
<protein>
    <submittedName>
        <fullName evidence="1">Uncharacterized protein</fullName>
    </submittedName>
</protein>
<evidence type="ECO:0000313" key="2">
    <source>
        <dbReference type="Proteomes" id="UP000827872"/>
    </source>
</evidence>
<gene>
    <name evidence="1" type="ORF">K3G42_002103</name>
</gene>
<accession>A0ACB8E638</accession>
<comment type="caution">
    <text evidence="1">The sequence shown here is derived from an EMBL/GenBank/DDBJ whole genome shotgun (WGS) entry which is preliminary data.</text>
</comment>
<dbReference type="Proteomes" id="UP000827872">
    <property type="component" value="Linkage Group LG10"/>
</dbReference>
<proteinExistence type="predicted"/>
<sequence>MCGAAPHSFSCVFSVSFLIVVGREPEPSSAASLYGTNSLLKCLLPRDSRKTKPIDLLTILSLTYSDVSQLPGFWVGKQSLCSHTGGLLHVRRCLFGTFYS</sequence>
<name>A0ACB8E638_9SAUR</name>